<dbReference type="GO" id="GO:0044550">
    <property type="term" value="P:secondary metabolite biosynthetic process"/>
    <property type="evidence" value="ECO:0007669"/>
    <property type="project" value="TreeGrafter"/>
</dbReference>
<organism evidence="3 4">
    <name type="scientific">Snodgrassella alvi</name>
    <dbReference type="NCBI Taxonomy" id="1196083"/>
    <lineage>
        <taxon>Bacteria</taxon>
        <taxon>Pseudomonadati</taxon>
        <taxon>Pseudomonadota</taxon>
        <taxon>Betaproteobacteria</taxon>
        <taxon>Neisseriales</taxon>
        <taxon>Neisseriaceae</taxon>
        <taxon>Snodgrassella</taxon>
    </lineage>
</organism>
<proteinExistence type="predicted"/>
<dbReference type="Proteomes" id="UP000230202">
    <property type="component" value="Unassembled WGS sequence"/>
</dbReference>
<dbReference type="InterPro" id="IPR036736">
    <property type="entry name" value="ACP-like_sf"/>
</dbReference>
<protein>
    <submittedName>
        <fullName evidence="3">Peptide synthetase</fullName>
    </submittedName>
</protein>
<evidence type="ECO:0000313" key="3">
    <source>
        <dbReference type="EMBL" id="PIT40019.1"/>
    </source>
</evidence>
<dbReference type="SUPFAM" id="SSF47336">
    <property type="entry name" value="ACP-like"/>
    <property type="match status" value="1"/>
</dbReference>
<name>A0A2N9X810_9NEIS</name>
<dbReference type="InterPro" id="IPR009081">
    <property type="entry name" value="PP-bd_ACP"/>
</dbReference>
<dbReference type="InterPro" id="IPR020845">
    <property type="entry name" value="AMP-binding_CS"/>
</dbReference>
<evidence type="ECO:0000259" key="2">
    <source>
        <dbReference type="Pfam" id="PF00550"/>
    </source>
</evidence>
<evidence type="ECO:0000313" key="4">
    <source>
        <dbReference type="Proteomes" id="UP000230202"/>
    </source>
</evidence>
<dbReference type="EMBL" id="MEIL01000023">
    <property type="protein sequence ID" value="PIT40019.1"/>
    <property type="molecule type" value="Genomic_DNA"/>
</dbReference>
<dbReference type="PANTHER" id="PTHR45527:SF1">
    <property type="entry name" value="FATTY ACID SYNTHASE"/>
    <property type="match status" value="1"/>
</dbReference>
<accession>A0A2N9X810</accession>
<dbReference type="Gene3D" id="3.30.300.30">
    <property type="match status" value="1"/>
</dbReference>
<dbReference type="InterPro" id="IPR045851">
    <property type="entry name" value="AMP-bd_C_sf"/>
</dbReference>
<keyword evidence="4" id="KW-1185">Reference proteome</keyword>
<dbReference type="AlphaFoldDB" id="A0A2N9X810"/>
<dbReference type="SUPFAM" id="SSF56801">
    <property type="entry name" value="Acetyl-CoA synthetase-like"/>
    <property type="match status" value="1"/>
</dbReference>
<dbReference type="GO" id="GO:0043041">
    <property type="term" value="P:amino acid activation for nonribosomal peptide biosynthetic process"/>
    <property type="evidence" value="ECO:0007669"/>
    <property type="project" value="TreeGrafter"/>
</dbReference>
<feature type="domain" description="AMP-dependent synthetase/ligase" evidence="1">
    <location>
        <begin position="26"/>
        <end position="358"/>
    </location>
</feature>
<reference evidence="3" key="1">
    <citation type="journal article" date="2017" name="MBio">
        <title>Type VI secretion-mediated competition in the bee gut microbiome.</title>
        <authorList>
            <person name="Steele M.I."/>
            <person name="Kwong W.K."/>
            <person name="Powell J.E."/>
            <person name="Whiteley M."/>
            <person name="Moran N.A."/>
        </authorList>
    </citation>
    <scope>NUCLEOTIDE SEQUENCE [LARGE SCALE GENOMIC DNA]</scope>
    <source>
        <strain evidence="3">WkB273</strain>
    </source>
</reference>
<dbReference type="GO" id="GO:0005737">
    <property type="term" value="C:cytoplasm"/>
    <property type="evidence" value="ECO:0007669"/>
    <property type="project" value="TreeGrafter"/>
</dbReference>
<dbReference type="InterPro" id="IPR000873">
    <property type="entry name" value="AMP-dep_synth/lig_dom"/>
</dbReference>
<dbReference type="InterPro" id="IPR042099">
    <property type="entry name" value="ANL_N_sf"/>
</dbReference>
<dbReference type="Gene3D" id="3.40.50.12780">
    <property type="entry name" value="N-terminal domain of ligase-like"/>
    <property type="match status" value="1"/>
</dbReference>
<gene>
    <name evidence="3" type="ORF">BHC54_04230</name>
</gene>
<dbReference type="Pfam" id="PF00550">
    <property type="entry name" value="PP-binding"/>
    <property type="match status" value="1"/>
</dbReference>
<feature type="domain" description="Carrier" evidence="2">
    <location>
        <begin position="542"/>
        <end position="592"/>
    </location>
</feature>
<dbReference type="GO" id="GO:0031177">
    <property type="term" value="F:phosphopantetheine binding"/>
    <property type="evidence" value="ECO:0007669"/>
    <property type="project" value="TreeGrafter"/>
</dbReference>
<sequence>MHTEGTGEQVSDFLDRIRHNLFAGAVDKTALFYAGQAISYPQMGEQVARFMQALQQKDLQAGAVVAVCLPKSAEHVYAVVACALLGIIWLPVDMDAPPARRMYLLDNSEVDVVIAQAHIAGRQCIVLDELPAAPLMPVPECRYRLDRSAAYYLYTSGSTGVPKCVVLNNQATANVLEHTIDRWQVRQEDVLMAVTPFHHDMSVFDVFAAMAQGATLVVPTIMQVKDACAWAELVAKHKITVWVSVPAIVDMLCSVAQTEQLQSLRLVAQGGDYIKPALIEYLRQQLPQARLFSLGGPTETTIWSIWHEITAQDVDVIPYGQALPHNRYYILDEALQPCALGEIGQMYMSGVNLSNGYLLDGQMLTNDFVPLDCAGGKVALRMSDLGYVREDGNIIFAGRTQGYLKIKGVRISAAEVEAVLAKSGGLADSVVVGCTHPVTAMQELVAVYRLPAGMEDMDILALKERLLFSLPKSHIPTRWLAVEEIPLTRNVKIDRKLVQQMAQEQLYPSAPQAETTSVQEQTLAADIVAIFRDFHSQSAASTENITGHTEILAMGMRLKQLMQVAGQIKEQFDIKLEAPLLLRCKTIQDVVRQVQQKMRH</sequence>
<dbReference type="PROSITE" id="PS00455">
    <property type="entry name" value="AMP_BINDING"/>
    <property type="match status" value="1"/>
</dbReference>
<comment type="caution">
    <text evidence="3">The sequence shown here is derived from an EMBL/GenBank/DDBJ whole genome shotgun (WGS) entry which is preliminary data.</text>
</comment>
<dbReference type="PANTHER" id="PTHR45527">
    <property type="entry name" value="NONRIBOSOMAL PEPTIDE SYNTHETASE"/>
    <property type="match status" value="1"/>
</dbReference>
<dbReference type="Pfam" id="PF00501">
    <property type="entry name" value="AMP-binding"/>
    <property type="match status" value="1"/>
</dbReference>
<evidence type="ECO:0000259" key="1">
    <source>
        <dbReference type="Pfam" id="PF00501"/>
    </source>
</evidence>